<feature type="transmembrane region" description="Helical" evidence="13">
    <location>
        <begin position="7"/>
        <end position="26"/>
    </location>
</feature>
<dbReference type="CDD" id="cd20070">
    <property type="entry name" value="5TM_YidC_Alb3"/>
    <property type="match status" value="1"/>
</dbReference>
<feature type="compositionally biased region" description="Polar residues" evidence="14">
    <location>
        <begin position="51"/>
        <end position="73"/>
    </location>
</feature>
<dbReference type="Proteomes" id="UP000594903">
    <property type="component" value="Chromosome"/>
</dbReference>
<feature type="transmembrane region" description="Helical" evidence="13">
    <location>
        <begin position="506"/>
        <end position="531"/>
    </location>
</feature>
<dbReference type="OrthoDB" id="9780552at2"/>
<accession>A0A378XEU0</accession>
<dbReference type="InterPro" id="IPR038221">
    <property type="entry name" value="YidC_periplasmic_sf"/>
</dbReference>
<evidence type="ECO:0000256" key="5">
    <source>
        <dbReference type="ARBA" id="ARBA00022475"/>
    </source>
</evidence>
<dbReference type="InterPro" id="IPR001708">
    <property type="entry name" value="YidC/ALB3/OXA1/COX18"/>
</dbReference>
<dbReference type="STRING" id="1122619.GCA_000373745_01920"/>
<dbReference type="AlphaFoldDB" id="A0A378XEU0"/>
<sequence length="554" mass="62348">MDTRRSILWMIFAFSLFMIWNSWMTYNNPPVAELTEQQQQEAQAREADLATPSSIPSSATNANSPQVAMSDNASSATVEQEIVTIKTDVFTMQFDTKGAQIVGAKLHLSHEEESDNVVDFVLLDNGQHVYTVQSGLVGSAGSNYPNQNTLFSLVSEQTEMTGDTLDVVFEAESDGLKLTRTYTFNRGTFKIDVEDTVTNISSVAQSPSLYLQITRDNLETGGGTYFDNAYNGFAMYTDQHRFQKISFSDIEKKKGPEAGQSDDGWISFIQQFFVTAWVPEEGKNRFYDTRQISNNLYAISAIEPLGAIEPDATISTKSVLWVGPQDQQQLSEISTGLDLVVNYGWLTIIAKPMFKLMTWLHSFIGNWGWTIVVLTIIIKIVLYPLSAASYRSMARMKHVGPRMQALKEKFGDDRQKLNQAMMELYRTEKINPMGGCLPILLQIPIFLTLYRVILASVELRGAPWILWIQDLSLADPYFILPAIMTATMFLQFKLNPTPPDPMQARIMMIMPLVFGAMMFMFPAGLVLYWVVNNILSIAQQQFITRRLARAANDS</sequence>
<dbReference type="Proteomes" id="UP000254603">
    <property type="component" value="Unassembled WGS sequence"/>
</dbReference>
<keyword evidence="7 13" id="KW-0653">Protein transport</keyword>
<keyword evidence="8 13" id="KW-1133">Transmembrane helix</keyword>
<dbReference type="GO" id="GO:0005886">
    <property type="term" value="C:plasma membrane"/>
    <property type="evidence" value="ECO:0007669"/>
    <property type="project" value="UniProtKB-SubCell"/>
</dbReference>
<protein>
    <recommendedName>
        <fullName evidence="3 13">Membrane protein insertase YidC</fullName>
    </recommendedName>
    <alternativeName>
        <fullName evidence="12 13">Foldase YidC</fullName>
    </alternativeName>
    <alternativeName>
        <fullName evidence="11 13">Membrane integrase YidC</fullName>
    </alternativeName>
    <alternativeName>
        <fullName evidence="13">Membrane protein YidC</fullName>
    </alternativeName>
</protein>
<keyword evidence="10 13" id="KW-0143">Chaperone</keyword>
<dbReference type="CDD" id="cd19961">
    <property type="entry name" value="EcYidC-like_peri"/>
    <property type="match status" value="1"/>
</dbReference>
<comment type="function">
    <text evidence="13">Required for the insertion and/or proper folding and/or complex formation of integral membrane proteins into the membrane. Involved in integration of membrane proteins that insert both dependently and independently of the Sec translocase complex, as well as at least some lipoproteins. Aids folding of multispanning membrane proteins.</text>
</comment>
<evidence type="ECO:0000256" key="9">
    <source>
        <dbReference type="ARBA" id="ARBA00023136"/>
    </source>
</evidence>
<dbReference type="PRINTS" id="PR00701">
    <property type="entry name" value="60KDINNERMP"/>
</dbReference>
<feature type="region of interest" description="Disordered" evidence="14">
    <location>
        <begin position="39"/>
        <end position="73"/>
    </location>
</feature>
<dbReference type="Pfam" id="PF14849">
    <property type="entry name" value="YidC_periplas"/>
    <property type="match status" value="1"/>
</dbReference>
<evidence type="ECO:0000256" key="8">
    <source>
        <dbReference type="ARBA" id="ARBA00022989"/>
    </source>
</evidence>
<dbReference type="InterPro" id="IPR028055">
    <property type="entry name" value="YidC/Oxa/ALB_C"/>
</dbReference>
<dbReference type="PRINTS" id="PR01900">
    <property type="entry name" value="YIDCPROTEIN"/>
</dbReference>
<organism evidence="18 19">
    <name type="scientific">Oligella ureolytica</name>
    <dbReference type="NCBI Taxonomy" id="90244"/>
    <lineage>
        <taxon>Bacteria</taxon>
        <taxon>Pseudomonadati</taxon>
        <taxon>Pseudomonadota</taxon>
        <taxon>Betaproteobacteria</taxon>
        <taxon>Burkholderiales</taxon>
        <taxon>Alcaligenaceae</taxon>
        <taxon>Oligella</taxon>
    </lineage>
</organism>
<evidence type="ECO:0000313" key="19">
    <source>
        <dbReference type="Proteomes" id="UP000254603"/>
    </source>
</evidence>
<dbReference type="NCBIfam" id="TIGR03593">
    <property type="entry name" value="yidC_nterm"/>
    <property type="match status" value="1"/>
</dbReference>
<evidence type="ECO:0000256" key="6">
    <source>
        <dbReference type="ARBA" id="ARBA00022692"/>
    </source>
</evidence>
<evidence type="ECO:0000256" key="7">
    <source>
        <dbReference type="ARBA" id="ARBA00022927"/>
    </source>
</evidence>
<evidence type="ECO:0000256" key="12">
    <source>
        <dbReference type="ARBA" id="ARBA00033342"/>
    </source>
</evidence>
<gene>
    <name evidence="13 18" type="primary">yidC</name>
    <name evidence="17" type="ORF">I6G29_07220</name>
    <name evidence="18" type="ORF">NCTC11997_01507</name>
</gene>
<dbReference type="NCBIfam" id="NF002352">
    <property type="entry name" value="PRK01318.1-3"/>
    <property type="match status" value="1"/>
</dbReference>
<dbReference type="GO" id="GO:0032977">
    <property type="term" value="F:membrane insertase activity"/>
    <property type="evidence" value="ECO:0007669"/>
    <property type="project" value="InterPro"/>
</dbReference>
<dbReference type="HAMAP" id="MF_01810">
    <property type="entry name" value="YidC_type1"/>
    <property type="match status" value="1"/>
</dbReference>
<dbReference type="RefSeq" id="WP_018575099.1">
    <property type="nucleotide sequence ID" value="NZ_CP065725.1"/>
</dbReference>
<keyword evidence="6 13" id="KW-0812">Transmembrane</keyword>
<evidence type="ECO:0000256" key="1">
    <source>
        <dbReference type="ARBA" id="ARBA00004429"/>
    </source>
</evidence>
<dbReference type="InterPro" id="IPR047196">
    <property type="entry name" value="YidC_ALB_C"/>
</dbReference>
<evidence type="ECO:0000256" key="3">
    <source>
        <dbReference type="ARBA" id="ARBA00015325"/>
    </source>
</evidence>
<feature type="domain" description="Membrane insertase YidC/Oxa/ALB C-terminal" evidence="15">
    <location>
        <begin position="367"/>
        <end position="545"/>
    </location>
</feature>
<keyword evidence="4 13" id="KW-0813">Transport</keyword>
<dbReference type="PANTHER" id="PTHR12428:SF65">
    <property type="entry name" value="CYTOCHROME C OXIDASE ASSEMBLY PROTEIN COX18, MITOCHONDRIAL"/>
    <property type="match status" value="1"/>
</dbReference>
<evidence type="ECO:0000313" key="17">
    <source>
        <dbReference type="EMBL" id="QPT39000.1"/>
    </source>
</evidence>
<evidence type="ECO:0000256" key="10">
    <source>
        <dbReference type="ARBA" id="ARBA00023186"/>
    </source>
</evidence>
<dbReference type="EMBL" id="UGSB01000001">
    <property type="protein sequence ID" value="SUA54418.1"/>
    <property type="molecule type" value="Genomic_DNA"/>
</dbReference>
<dbReference type="InterPro" id="IPR019998">
    <property type="entry name" value="Membr_insert_YidC"/>
</dbReference>
<dbReference type="PANTHER" id="PTHR12428">
    <property type="entry name" value="OXA1"/>
    <property type="match status" value="1"/>
</dbReference>
<dbReference type="EMBL" id="CP065725">
    <property type="protein sequence ID" value="QPT39000.1"/>
    <property type="molecule type" value="Genomic_DNA"/>
</dbReference>
<comment type="subunit">
    <text evidence="13">Interacts with the Sec translocase complex via SecD. Specifically interacts with transmembrane segments of nascent integral membrane proteins during membrane integration.</text>
</comment>
<evidence type="ECO:0000256" key="13">
    <source>
        <dbReference type="HAMAP-Rule" id="MF_01810"/>
    </source>
</evidence>
<name>A0A378XEU0_9BURK</name>
<comment type="subcellular location">
    <subcellularLocation>
        <location evidence="1">Cell inner membrane</location>
        <topology evidence="1">Multi-pass membrane protein</topology>
    </subcellularLocation>
    <subcellularLocation>
        <location evidence="13">Cell membrane</location>
        <topology evidence="13">Multi-pass membrane protein</topology>
    </subcellularLocation>
</comment>
<keyword evidence="20" id="KW-1185">Reference proteome</keyword>
<dbReference type="InterPro" id="IPR028053">
    <property type="entry name" value="Membr_insert_YidC_N"/>
</dbReference>
<reference evidence="17 20" key="2">
    <citation type="submission" date="2020-12" db="EMBL/GenBank/DDBJ databases">
        <title>FDA dAtabase for Regulatory Grade micrObial Sequences (FDA-ARGOS): Supporting development and validation of Infectious Disease Dx tests.</title>
        <authorList>
            <person name="Sproer C."/>
            <person name="Gronow S."/>
            <person name="Severitt S."/>
            <person name="Schroder I."/>
            <person name="Tallon L."/>
            <person name="Sadzewicz L."/>
            <person name="Zhao X."/>
            <person name="Boylan J."/>
            <person name="Ott S."/>
            <person name="Bowen H."/>
            <person name="Vavikolanu K."/>
            <person name="Mehta A."/>
            <person name="Aluvathingal J."/>
            <person name="Nadendla S."/>
            <person name="Lowell S."/>
            <person name="Myers T."/>
            <person name="Yan Y."/>
            <person name="Sichtig H."/>
        </authorList>
    </citation>
    <scope>NUCLEOTIDE SEQUENCE [LARGE SCALE GENOMIC DNA]</scope>
    <source>
        <strain evidence="17 20">FDAARGOS_872</strain>
    </source>
</reference>
<proteinExistence type="inferred from homology"/>
<evidence type="ECO:0000313" key="18">
    <source>
        <dbReference type="EMBL" id="SUA54418.1"/>
    </source>
</evidence>
<evidence type="ECO:0000259" key="16">
    <source>
        <dbReference type="Pfam" id="PF14849"/>
    </source>
</evidence>
<dbReference type="GO" id="GO:0051205">
    <property type="term" value="P:protein insertion into membrane"/>
    <property type="evidence" value="ECO:0007669"/>
    <property type="project" value="TreeGrafter"/>
</dbReference>
<dbReference type="Gene3D" id="2.70.98.90">
    <property type="match status" value="1"/>
</dbReference>
<evidence type="ECO:0000256" key="4">
    <source>
        <dbReference type="ARBA" id="ARBA00022448"/>
    </source>
</evidence>
<feature type="transmembrane region" description="Helical" evidence="13">
    <location>
        <begin position="367"/>
        <end position="388"/>
    </location>
</feature>
<dbReference type="GO" id="GO:0015031">
    <property type="term" value="P:protein transport"/>
    <property type="evidence" value="ECO:0007669"/>
    <property type="project" value="UniProtKB-KW"/>
</dbReference>
<dbReference type="NCBIfam" id="NF002353">
    <property type="entry name" value="PRK01318.1-4"/>
    <property type="match status" value="1"/>
</dbReference>
<feature type="transmembrane region" description="Helical" evidence="13">
    <location>
        <begin position="436"/>
        <end position="457"/>
    </location>
</feature>
<dbReference type="Pfam" id="PF02096">
    <property type="entry name" value="60KD_IMP"/>
    <property type="match status" value="1"/>
</dbReference>
<keyword evidence="5 13" id="KW-1003">Cell membrane</keyword>
<evidence type="ECO:0000259" key="15">
    <source>
        <dbReference type="Pfam" id="PF02096"/>
    </source>
</evidence>
<evidence type="ECO:0000313" key="20">
    <source>
        <dbReference type="Proteomes" id="UP000594903"/>
    </source>
</evidence>
<evidence type="ECO:0000256" key="14">
    <source>
        <dbReference type="SAM" id="MobiDB-lite"/>
    </source>
</evidence>
<evidence type="ECO:0000256" key="2">
    <source>
        <dbReference type="ARBA" id="ARBA00010527"/>
    </source>
</evidence>
<feature type="domain" description="Membrane insertase YidC N-terminal" evidence="16">
    <location>
        <begin position="83"/>
        <end position="356"/>
    </location>
</feature>
<dbReference type="NCBIfam" id="TIGR03592">
    <property type="entry name" value="yidC_oxa1_cterm"/>
    <property type="match status" value="1"/>
</dbReference>
<evidence type="ECO:0000256" key="11">
    <source>
        <dbReference type="ARBA" id="ARBA00033245"/>
    </source>
</evidence>
<reference evidence="18 19" key="1">
    <citation type="submission" date="2018-06" db="EMBL/GenBank/DDBJ databases">
        <authorList>
            <consortium name="Pathogen Informatics"/>
            <person name="Doyle S."/>
        </authorList>
    </citation>
    <scope>NUCLEOTIDE SEQUENCE [LARGE SCALE GENOMIC DNA]</scope>
    <source>
        <strain evidence="18 19">NCTC11997</strain>
    </source>
</reference>
<keyword evidence="9 13" id="KW-0472">Membrane</keyword>
<comment type="similarity">
    <text evidence="2 13">Belongs to the OXA1/ALB3/YidC family. Type 1 subfamily.</text>
</comment>